<name>A0A2B7Y5X8_POLH7</name>
<protein>
    <recommendedName>
        <fullName evidence="10">RING-type domain-containing protein</fullName>
    </recommendedName>
</protein>
<feature type="compositionally biased region" description="Low complexity" evidence="5">
    <location>
        <begin position="588"/>
        <end position="597"/>
    </location>
</feature>
<keyword evidence="1" id="KW-0479">Metal-binding</keyword>
<feature type="domain" description="Lon N-terminal" evidence="7">
    <location>
        <begin position="309"/>
        <end position="546"/>
    </location>
</feature>
<dbReference type="Proteomes" id="UP000224634">
    <property type="component" value="Unassembled WGS sequence"/>
</dbReference>
<dbReference type="PROSITE" id="PS00518">
    <property type="entry name" value="ZF_RING_1"/>
    <property type="match status" value="1"/>
</dbReference>
<evidence type="ECO:0000256" key="5">
    <source>
        <dbReference type="SAM" id="MobiDB-lite"/>
    </source>
</evidence>
<feature type="region of interest" description="Disordered" evidence="5">
    <location>
        <begin position="1"/>
        <end position="25"/>
    </location>
</feature>
<evidence type="ECO:0000259" key="6">
    <source>
        <dbReference type="PROSITE" id="PS50089"/>
    </source>
</evidence>
<keyword evidence="9" id="KW-1185">Reference proteome</keyword>
<feature type="compositionally biased region" description="Basic and acidic residues" evidence="5">
    <location>
        <begin position="658"/>
        <end position="674"/>
    </location>
</feature>
<proteinExistence type="predicted"/>
<dbReference type="PROSITE" id="PS50089">
    <property type="entry name" value="ZF_RING_2"/>
    <property type="match status" value="1"/>
</dbReference>
<evidence type="ECO:0000256" key="2">
    <source>
        <dbReference type="ARBA" id="ARBA00022771"/>
    </source>
</evidence>
<dbReference type="OrthoDB" id="264917at2759"/>
<dbReference type="Gene3D" id="1.20.58.1480">
    <property type="match status" value="1"/>
</dbReference>
<dbReference type="InterPro" id="IPR001841">
    <property type="entry name" value="Znf_RING"/>
</dbReference>
<dbReference type="InterPro" id="IPR017907">
    <property type="entry name" value="Znf_RING_CS"/>
</dbReference>
<dbReference type="Pfam" id="PF13923">
    <property type="entry name" value="zf-C3HC4_2"/>
    <property type="match status" value="1"/>
</dbReference>
<keyword evidence="3" id="KW-0862">Zinc</keyword>
<organism evidence="8 9">
    <name type="scientific">Polytolypa hystricis (strain UAMH7299)</name>
    <dbReference type="NCBI Taxonomy" id="1447883"/>
    <lineage>
        <taxon>Eukaryota</taxon>
        <taxon>Fungi</taxon>
        <taxon>Dikarya</taxon>
        <taxon>Ascomycota</taxon>
        <taxon>Pezizomycotina</taxon>
        <taxon>Eurotiomycetes</taxon>
        <taxon>Eurotiomycetidae</taxon>
        <taxon>Onygenales</taxon>
        <taxon>Onygenales incertae sedis</taxon>
        <taxon>Polytolypa</taxon>
    </lineage>
</organism>
<feature type="region of interest" description="Disordered" evidence="5">
    <location>
        <begin position="658"/>
        <end position="713"/>
    </location>
</feature>
<reference evidence="8 9" key="1">
    <citation type="submission" date="2017-10" db="EMBL/GenBank/DDBJ databases">
        <title>Comparative genomics in systemic dimorphic fungi from Ajellomycetaceae.</title>
        <authorList>
            <person name="Munoz J.F."/>
            <person name="Mcewen J.G."/>
            <person name="Clay O.K."/>
            <person name="Cuomo C.A."/>
        </authorList>
    </citation>
    <scope>NUCLEOTIDE SEQUENCE [LARGE SCALE GENOMIC DNA]</scope>
    <source>
        <strain evidence="8 9">UAMH7299</strain>
    </source>
</reference>
<dbReference type="EMBL" id="PDNA01000072">
    <property type="protein sequence ID" value="PGH16640.1"/>
    <property type="molecule type" value="Genomic_DNA"/>
</dbReference>
<dbReference type="SMART" id="SM00184">
    <property type="entry name" value="RING"/>
    <property type="match status" value="2"/>
</dbReference>
<dbReference type="Pfam" id="PF13445">
    <property type="entry name" value="zf-RING_UBOX"/>
    <property type="match status" value="1"/>
</dbReference>
<dbReference type="CDD" id="cd16514">
    <property type="entry name" value="RING-HC_LONFs_rpt2"/>
    <property type="match status" value="1"/>
</dbReference>
<dbReference type="SUPFAM" id="SSF88697">
    <property type="entry name" value="PUA domain-like"/>
    <property type="match status" value="1"/>
</dbReference>
<evidence type="ECO:0000313" key="9">
    <source>
        <dbReference type="Proteomes" id="UP000224634"/>
    </source>
</evidence>
<dbReference type="Pfam" id="PF02190">
    <property type="entry name" value="LON_substr_bdg"/>
    <property type="match status" value="1"/>
</dbReference>
<accession>A0A2B7Y5X8</accession>
<dbReference type="SMART" id="SM00464">
    <property type="entry name" value="LON"/>
    <property type="match status" value="1"/>
</dbReference>
<sequence>MSDNDDDDGRPAVEAASTSPLDSHHHHDISRTIIRLIQCPLCSHLFCNPVRLPCGNAICRACLPKSYKREGISYPMVEGRAEGFQCPFSAAEEDGRYNGGSDKELGVLRRCGYEHAVGDCGVDVTLSKVVEIVEESVRRFTAIKGREGSVVAEEDEVGSEGLPGGGRFVTAYTLADRGELEYTADVVYSSSVDGDDDSSLVNADDREVLDHIKTAIRNELDCLVCYALMLDPLTTSCGHTFCRTCVARVLDHSNLCPICRRKLPIVTLVDTEPSNARLSQIIQKLFPEQLSARLEASRTEDLGVDISDSSTVPLFICTLSFPSVSTYLHIFEPRYRLMIRRAMQSGSRKFGMVLPNRTGLFQGALGRSPFLRYGTLLHINRFELLPDGRSLISTTGVSKFKVVSYSVLDGYYVGKVERIDDIPLAEEESREASETRTRTITTTTATRPRGEEVNARSIPLDLDRLSTQQLLQLGLDYAEKSREDAAPWLQGRVLAAHGQPPSDAAVFPYWLASVLPIPEEERYALLPVTSVRERLKMTVKWIRMVENKQCDSPSPFHFEFSLFLPFGLSLSYTPLTQAPAAHQQQQHPFTTAPTTPHGQTHRTAPSLGTENAQPMSIPKSIFLSALIALLVERVWTRLSALLRARELRRRQILRREETMRGAEGDNDDNNGREGEGEEVGDIIPLQQPPPQQQEHEQEQEQQQQDDVPERDID</sequence>
<dbReference type="SUPFAM" id="SSF57850">
    <property type="entry name" value="RING/U-box"/>
    <property type="match status" value="2"/>
</dbReference>
<dbReference type="Gene3D" id="3.30.40.10">
    <property type="entry name" value="Zinc/RING finger domain, C3HC4 (zinc finger)"/>
    <property type="match status" value="2"/>
</dbReference>
<evidence type="ECO:0000256" key="1">
    <source>
        <dbReference type="ARBA" id="ARBA00022723"/>
    </source>
</evidence>
<dbReference type="AlphaFoldDB" id="A0A2B7Y5X8"/>
<dbReference type="Gene3D" id="2.30.130.40">
    <property type="entry name" value="LON domain-like"/>
    <property type="match status" value="1"/>
</dbReference>
<comment type="caution">
    <text evidence="8">The sequence shown here is derived from an EMBL/GenBank/DDBJ whole genome shotgun (WGS) entry which is preliminary data.</text>
</comment>
<feature type="domain" description="RING-type" evidence="6">
    <location>
        <begin position="222"/>
        <end position="260"/>
    </location>
</feature>
<dbReference type="GO" id="GO:0008270">
    <property type="term" value="F:zinc ion binding"/>
    <property type="evidence" value="ECO:0007669"/>
    <property type="project" value="UniProtKB-KW"/>
</dbReference>
<evidence type="ECO:0000256" key="3">
    <source>
        <dbReference type="ARBA" id="ARBA00022833"/>
    </source>
</evidence>
<dbReference type="InterPro" id="IPR027370">
    <property type="entry name" value="Znf-RING_euk"/>
</dbReference>
<dbReference type="InterPro" id="IPR013083">
    <property type="entry name" value="Znf_RING/FYVE/PHD"/>
</dbReference>
<dbReference type="InterPro" id="IPR046336">
    <property type="entry name" value="Lon_prtase_N_sf"/>
</dbReference>
<feature type="region of interest" description="Disordered" evidence="5">
    <location>
        <begin position="588"/>
        <end position="612"/>
    </location>
</feature>
<gene>
    <name evidence="8" type="ORF">AJ80_05142</name>
</gene>
<dbReference type="STRING" id="1447883.A0A2B7Y5X8"/>
<dbReference type="PROSITE" id="PS51787">
    <property type="entry name" value="LON_N"/>
    <property type="match status" value="1"/>
</dbReference>
<dbReference type="PANTHER" id="PTHR23327:SF42">
    <property type="entry name" value="LON PEPTIDASE N-TERMINAL DOMAIN AND RING FINGER PROTEIN C14F5.10C"/>
    <property type="match status" value="1"/>
</dbReference>
<evidence type="ECO:0008006" key="10">
    <source>
        <dbReference type="Google" id="ProtNLM"/>
    </source>
</evidence>
<evidence type="ECO:0000313" key="8">
    <source>
        <dbReference type="EMBL" id="PGH16640.1"/>
    </source>
</evidence>
<feature type="compositionally biased region" description="Polar residues" evidence="5">
    <location>
        <begin position="601"/>
        <end position="612"/>
    </location>
</feature>
<keyword evidence="2 4" id="KW-0863">Zinc-finger</keyword>
<dbReference type="PANTHER" id="PTHR23327">
    <property type="entry name" value="RING FINGER PROTEIN 127"/>
    <property type="match status" value="1"/>
</dbReference>
<dbReference type="InterPro" id="IPR015947">
    <property type="entry name" value="PUA-like_sf"/>
</dbReference>
<dbReference type="InterPro" id="IPR003111">
    <property type="entry name" value="Lon_prtase_N"/>
</dbReference>
<evidence type="ECO:0000259" key="7">
    <source>
        <dbReference type="PROSITE" id="PS51787"/>
    </source>
</evidence>
<evidence type="ECO:0000256" key="4">
    <source>
        <dbReference type="PROSITE-ProRule" id="PRU00175"/>
    </source>
</evidence>
<dbReference type="GO" id="GO:0061630">
    <property type="term" value="F:ubiquitin protein ligase activity"/>
    <property type="evidence" value="ECO:0007669"/>
    <property type="project" value="TreeGrafter"/>
</dbReference>